<dbReference type="EC" id="2.1.1.77" evidence="2"/>
<reference evidence="2" key="1">
    <citation type="submission" date="2018-06" db="EMBL/GenBank/DDBJ databases">
        <authorList>
            <person name="Zhirakovskaya E."/>
        </authorList>
    </citation>
    <scope>NUCLEOTIDE SEQUENCE</scope>
</reference>
<dbReference type="GO" id="GO:0004719">
    <property type="term" value="F:protein-L-isoaspartate (D-aspartate) O-methyltransferase activity"/>
    <property type="evidence" value="ECO:0007669"/>
    <property type="project" value="UniProtKB-EC"/>
</dbReference>
<dbReference type="SUPFAM" id="SSF53335">
    <property type="entry name" value="S-adenosyl-L-methionine-dependent methyltransferases"/>
    <property type="match status" value="1"/>
</dbReference>
<sequence length="221" mass="24395">MTSINQEQARFNMVEQQVRTWDVLDARVLSVLHETPREQFVPHAYNTLAYADTEIKIGHGQTIEKPLICARLLQELNVKEDETVLEIGTGSGYLTALLAQLAQHVYSIDKGSTFIEKAKMTLAALEISNITFATTDAIEGNIENGPFDAIACTASFPEQVPQSLLEKIKVGGRMFAIIGQAPIMEATLITRTSENKWHTEALFETETAAIDGLKATPKFTL</sequence>
<keyword evidence="2" id="KW-0808">Transferase</keyword>
<accession>A0A3B0ZU45</accession>
<keyword evidence="2" id="KW-0489">Methyltransferase</keyword>
<proteinExistence type="inferred from homology"/>
<organism evidence="2">
    <name type="scientific">hydrothermal vent metagenome</name>
    <dbReference type="NCBI Taxonomy" id="652676"/>
    <lineage>
        <taxon>unclassified sequences</taxon>
        <taxon>metagenomes</taxon>
        <taxon>ecological metagenomes</taxon>
    </lineage>
</organism>
<dbReference type="CDD" id="cd02440">
    <property type="entry name" value="AdoMet_MTases"/>
    <property type="match status" value="1"/>
</dbReference>
<evidence type="ECO:0000313" key="2">
    <source>
        <dbReference type="EMBL" id="VAW89539.1"/>
    </source>
</evidence>
<gene>
    <name evidence="2" type="ORF">MNBD_GAMMA18-482</name>
</gene>
<protein>
    <submittedName>
        <fullName evidence="2">Protein-L-isoaspartate O-methyltransferase</fullName>
        <ecNumber evidence="2">2.1.1.77</ecNumber>
    </submittedName>
</protein>
<dbReference type="PANTHER" id="PTHR11579:SF18">
    <property type="entry name" value="PROTEIN-L-ISOASPARTATE O-METHYLTRANSFERASE"/>
    <property type="match status" value="1"/>
</dbReference>
<dbReference type="GO" id="GO:0032259">
    <property type="term" value="P:methylation"/>
    <property type="evidence" value="ECO:0007669"/>
    <property type="project" value="UniProtKB-KW"/>
</dbReference>
<dbReference type="InterPro" id="IPR000682">
    <property type="entry name" value="PCMT"/>
</dbReference>
<dbReference type="PANTHER" id="PTHR11579">
    <property type="entry name" value="PROTEIN-L-ISOASPARTATE O-METHYLTRANSFERASE"/>
    <property type="match status" value="1"/>
</dbReference>
<dbReference type="AlphaFoldDB" id="A0A3B0ZU45"/>
<dbReference type="GO" id="GO:0005737">
    <property type="term" value="C:cytoplasm"/>
    <property type="evidence" value="ECO:0007669"/>
    <property type="project" value="TreeGrafter"/>
</dbReference>
<dbReference type="InterPro" id="IPR029063">
    <property type="entry name" value="SAM-dependent_MTases_sf"/>
</dbReference>
<comment type="similarity">
    <text evidence="1">Belongs to the methyltransferase superfamily. L-isoaspartyl/D-aspartyl protein methyltransferase family.</text>
</comment>
<name>A0A3B0ZU45_9ZZZZ</name>
<dbReference type="EMBL" id="UOFP01000278">
    <property type="protein sequence ID" value="VAW89539.1"/>
    <property type="molecule type" value="Genomic_DNA"/>
</dbReference>
<dbReference type="Pfam" id="PF01135">
    <property type="entry name" value="PCMT"/>
    <property type="match status" value="1"/>
</dbReference>
<dbReference type="Gene3D" id="3.40.50.150">
    <property type="entry name" value="Vaccinia Virus protein VP39"/>
    <property type="match status" value="1"/>
</dbReference>
<evidence type="ECO:0000256" key="1">
    <source>
        <dbReference type="ARBA" id="ARBA00005369"/>
    </source>
</evidence>